<feature type="region of interest" description="Disordered" evidence="1">
    <location>
        <begin position="162"/>
        <end position="184"/>
    </location>
</feature>
<dbReference type="EMBL" id="SNZV01000003">
    <property type="protein sequence ID" value="TDS14720.1"/>
    <property type="molecule type" value="Genomic_DNA"/>
</dbReference>
<gene>
    <name evidence="2" type="ORF">B0I21_103219</name>
</gene>
<evidence type="ECO:0000256" key="1">
    <source>
        <dbReference type="SAM" id="MobiDB-lite"/>
    </source>
</evidence>
<evidence type="ECO:0000313" key="3">
    <source>
        <dbReference type="Proteomes" id="UP000294752"/>
    </source>
</evidence>
<evidence type="ECO:0000313" key="2">
    <source>
        <dbReference type="EMBL" id="TDS14720.1"/>
    </source>
</evidence>
<name>A0A4R7D1V1_9SPHI</name>
<sequence length="209" mass="22952">MNIQERVLAVLKPLVASNGFGTTTVEGLATNLSASLSDESTDEDITAAIEGAKPYFTLMQSENTRYINEYKKKNPTSPNPNPQPNNPNPAIPAPQVDKISELEKKIDQLLQHNNSLSLTQKWEKLAEANGIKNATLVTKWQPQTEEEFDSAMEDLKAFNKDHVKQNANERSPGKPNAGGALPEASKTLTATGKQVLENLKAQNERNKTN</sequence>
<proteinExistence type="predicted"/>
<feature type="region of interest" description="Disordered" evidence="1">
    <location>
        <begin position="70"/>
        <end position="94"/>
    </location>
</feature>
<reference evidence="2 3" key="1">
    <citation type="submission" date="2019-03" db="EMBL/GenBank/DDBJ databases">
        <title>Genomic Encyclopedia of Type Strains, Phase III (KMG-III): the genomes of soil and plant-associated and newly described type strains.</title>
        <authorList>
            <person name="Whitman W."/>
        </authorList>
    </citation>
    <scope>NUCLEOTIDE SEQUENCE [LARGE SCALE GENOMIC DNA]</scope>
    <source>
        <strain evidence="2 3">CGMCC 1.12801</strain>
    </source>
</reference>
<accession>A0A4R7D1V1</accession>
<comment type="caution">
    <text evidence="2">The sequence shown here is derived from an EMBL/GenBank/DDBJ whole genome shotgun (WGS) entry which is preliminary data.</text>
</comment>
<protein>
    <submittedName>
        <fullName evidence="2">Uncharacterized protein</fullName>
    </submittedName>
</protein>
<dbReference type="Proteomes" id="UP000294752">
    <property type="component" value="Unassembled WGS sequence"/>
</dbReference>
<dbReference type="RefSeq" id="WP_133639765.1">
    <property type="nucleotide sequence ID" value="NZ_SNZV01000003.1"/>
</dbReference>
<keyword evidence="3" id="KW-1185">Reference proteome</keyword>
<dbReference type="AlphaFoldDB" id="A0A4R7D1V1"/>
<dbReference type="OrthoDB" id="705238at2"/>
<feature type="compositionally biased region" description="Pro residues" evidence="1">
    <location>
        <begin position="77"/>
        <end position="92"/>
    </location>
</feature>
<organism evidence="2 3">
    <name type="scientific">Sphingobacterium paludis</name>
    <dbReference type="NCBI Taxonomy" id="1476465"/>
    <lineage>
        <taxon>Bacteria</taxon>
        <taxon>Pseudomonadati</taxon>
        <taxon>Bacteroidota</taxon>
        <taxon>Sphingobacteriia</taxon>
        <taxon>Sphingobacteriales</taxon>
        <taxon>Sphingobacteriaceae</taxon>
        <taxon>Sphingobacterium</taxon>
    </lineage>
</organism>